<dbReference type="Proteomes" id="UP000838756">
    <property type="component" value="Unassembled WGS sequence"/>
</dbReference>
<evidence type="ECO:0000313" key="3">
    <source>
        <dbReference type="EMBL" id="CAH2267504.1"/>
    </source>
</evidence>
<feature type="binding site" evidence="1">
    <location>
        <position position="13"/>
    </location>
    <ligand>
        <name>Zn(2+)</name>
        <dbReference type="ChEBI" id="CHEBI:29105"/>
    </ligand>
</feature>
<feature type="binding site" evidence="1">
    <location>
        <position position="56"/>
    </location>
    <ligand>
        <name>Zn(2+)</name>
        <dbReference type="ChEBI" id="CHEBI:29105"/>
    </ligand>
</feature>
<dbReference type="Pfam" id="PF07776">
    <property type="entry name" value="zf-AD"/>
    <property type="match status" value="1"/>
</dbReference>
<dbReference type="GO" id="GO:0005634">
    <property type="term" value="C:nucleus"/>
    <property type="evidence" value="ECO:0007669"/>
    <property type="project" value="InterPro"/>
</dbReference>
<dbReference type="EMBL" id="CAKXAJ010026361">
    <property type="protein sequence ID" value="CAH2267504.1"/>
    <property type="molecule type" value="Genomic_DNA"/>
</dbReference>
<sequence>MASETKIKCCRTCLKEDSLMFDLFLERLESSNLADMLVSCTKLKIREDDSLPKQICRYCYNCLVSFSHFCNMAQKAEDKLKEAMLNSEGFNHNSEDLNQ</sequence>
<dbReference type="PANTHER" id="PTHR39942">
    <property type="entry name" value="BCDNA.LD26519-RELATED"/>
    <property type="match status" value="1"/>
</dbReference>
<organism evidence="3 4">
    <name type="scientific">Pararge aegeria aegeria</name>
    <dbReference type="NCBI Taxonomy" id="348720"/>
    <lineage>
        <taxon>Eukaryota</taxon>
        <taxon>Metazoa</taxon>
        <taxon>Ecdysozoa</taxon>
        <taxon>Arthropoda</taxon>
        <taxon>Hexapoda</taxon>
        <taxon>Insecta</taxon>
        <taxon>Pterygota</taxon>
        <taxon>Neoptera</taxon>
        <taxon>Endopterygota</taxon>
        <taxon>Lepidoptera</taxon>
        <taxon>Glossata</taxon>
        <taxon>Ditrysia</taxon>
        <taxon>Papilionoidea</taxon>
        <taxon>Nymphalidae</taxon>
        <taxon>Satyrinae</taxon>
        <taxon>Satyrini</taxon>
        <taxon>Parargina</taxon>
        <taxon>Pararge</taxon>
    </lineage>
</organism>
<keyword evidence="4" id="KW-1185">Reference proteome</keyword>
<keyword evidence="1" id="KW-0862">Zinc</keyword>
<feature type="binding site" evidence="1">
    <location>
        <position position="10"/>
    </location>
    <ligand>
        <name>Zn(2+)</name>
        <dbReference type="ChEBI" id="CHEBI:29105"/>
    </ligand>
</feature>
<proteinExistence type="predicted"/>
<feature type="binding site" evidence="1">
    <location>
        <position position="59"/>
    </location>
    <ligand>
        <name>Zn(2+)</name>
        <dbReference type="ChEBI" id="CHEBI:29105"/>
    </ligand>
</feature>
<dbReference type="AlphaFoldDB" id="A0A8S4SJP1"/>
<keyword evidence="1" id="KW-0863">Zinc-finger</keyword>
<dbReference type="SUPFAM" id="SSF57716">
    <property type="entry name" value="Glucocorticoid receptor-like (DNA-binding domain)"/>
    <property type="match status" value="1"/>
</dbReference>
<dbReference type="PANTHER" id="PTHR39942:SF1">
    <property type="entry name" value="BCDNA.LD26519-RELATED"/>
    <property type="match status" value="1"/>
</dbReference>
<evidence type="ECO:0000256" key="1">
    <source>
        <dbReference type="PROSITE-ProRule" id="PRU01263"/>
    </source>
</evidence>
<evidence type="ECO:0000259" key="2">
    <source>
        <dbReference type="PROSITE" id="PS51915"/>
    </source>
</evidence>
<dbReference type="OrthoDB" id="6774971at2759"/>
<name>A0A8S4SJP1_9NEOP</name>
<dbReference type="GO" id="GO:0008270">
    <property type="term" value="F:zinc ion binding"/>
    <property type="evidence" value="ECO:0007669"/>
    <property type="project" value="UniProtKB-UniRule"/>
</dbReference>
<comment type="caution">
    <text evidence="3">The sequence shown here is derived from an EMBL/GenBank/DDBJ whole genome shotgun (WGS) entry which is preliminary data.</text>
</comment>
<dbReference type="Gene3D" id="3.40.1800.20">
    <property type="match status" value="1"/>
</dbReference>
<evidence type="ECO:0000313" key="4">
    <source>
        <dbReference type="Proteomes" id="UP000838756"/>
    </source>
</evidence>
<dbReference type="InterPro" id="IPR012934">
    <property type="entry name" value="Znf_AD"/>
</dbReference>
<gene>
    <name evidence="3" type="primary">jg22592</name>
    <name evidence="3" type="ORF">PAEG_LOCUS26022</name>
</gene>
<reference evidence="3" key="1">
    <citation type="submission" date="2022-03" db="EMBL/GenBank/DDBJ databases">
        <authorList>
            <person name="Lindestad O."/>
        </authorList>
    </citation>
    <scope>NUCLEOTIDE SEQUENCE</scope>
</reference>
<dbReference type="SMART" id="SM00868">
    <property type="entry name" value="zf-AD"/>
    <property type="match status" value="1"/>
</dbReference>
<keyword evidence="1" id="KW-0479">Metal-binding</keyword>
<accession>A0A8S4SJP1</accession>
<feature type="domain" description="ZAD" evidence="2">
    <location>
        <begin position="8"/>
        <end position="83"/>
    </location>
</feature>
<dbReference type="PROSITE" id="PS51915">
    <property type="entry name" value="ZAD"/>
    <property type="match status" value="1"/>
</dbReference>
<protein>
    <submittedName>
        <fullName evidence="3">Jg22592 protein</fullName>
    </submittedName>
</protein>